<dbReference type="AlphaFoldDB" id="A0A081KBI2"/>
<feature type="compositionally biased region" description="Basic residues" evidence="1">
    <location>
        <begin position="63"/>
        <end position="72"/>
    </location>
</feature>
<comment type="caution">
    <text evidence="3">The sequence shown here is derived from an EMBL/GenBank/DDBJ whole genome shotgun (WGS) entry which is preliminary data.</text>
</comment>
<proteinExistence type="predicted"/>
<evidence type="ECO:0000313" key="4">
    <source>
        <dbReference type="Proteomes" id="UP000027997"/>
    </source>
</evidence>
<organism evidence="3 4">
    <name type="scientific">Endozoicomonas elysicola</name>
    <dbReference type="NCBI Taxonomy" id="305900"/>
    <lineage>
        <taxon>Bacteria</taxon>
        <taxon>Pseudomonadati</taxon>
        <taxon>Pseudomonadota</taxon>
        <taxon>Gammaproteobacteria</taxon>
        <taxon>Oceanospirillales</taxon>
        <taxon>Endozoicomonadaceae</taxon>
        <taxon>Endozoicomonas</taxon>
    </lineage>
</organism>
<reference evidence="3 4" key="1">
    <citation type="submission" date="2014-06" db="EMBL/GenBank/DDBJ databases">
        <title>Whole Genome Sequences of Three Symbiotic Endozoicomonas Bacteria.</title>
        <authorList>
            <person name="Neave M.J."/>
            <person name="Apprill A."/>
            <person name="Voolstra C.R."/>
        </authorList>
    </citation>
    <scope>NUCLEOTIDE SEQUENCE [LARGE SCALE GENOMIC DNA]</scope>
    <source>
        <strain evidence="3 4">DSM 22380</strain>
    </source>
</reference>
<name>A0A081KBI2_9GAMM</name>
<feature type="region of interest" description="Disordered" evidence="1">
    <location>
        <begin position="57"/>
        <end position="83"/>
    </location>
</feature>
<dbReference type="RefSeq" id="WP_020583118.1">
    <property type="nucleotide sequence ID" value="NZ_JOJP01000001.1"/>
</dbReference>
<evidence type="ECO:0000313" key="3">
    <source>
        <dbReference type="EMBL" id="KEI71508.1"/>
    </source>
</evidence>
<dbReference type="Proteomes" id="UP000027997">
    <property type="component" value="Unassembled WGS sequence"/>
</dbReference>
<keyword evidence="4" id="KW-1185">Reference proteome</keyword>
<gene>
    <name evidence="3" type="ORF">GV64_12840</name>
</gene>
<evidence type="ECO:0008006" key="5">
    <source>
        <dbReference type="Google" id="ProtNLM"/>
    </source>
</evidence>
<evidence type="ECO:0000256" key="1">
    <source>
        <dbReference type="SAM" id="MobiDB-lite"/>
    </source>
</evidence>
<accession>A0A081KBI2</accession>
<feature type="chain" id="PRO_5001758754" description="Porin" evidence="2">
    <location>
        <begin position="39"/>
        <end position="375"/>
    </location>
</feature>
<keyword evidence="2" id="KW-0732">Signal</keyword>
<dbReference type="eggNOG" id="ENOG5033T9F">
    <property type="taxonomic scope" value="Bacteria"/>
</dbReference>
<sequence>MTRRHGNQTKKSLAMMTKKRVLIPVLMGAVTLPGAVTANTGAFDLPELSAVTVASADTYKEEKRKKKPRKASRSADHFNPGGVQAEDLQDIGEFGEIIQAEAPGKKKRPGFKRTRILSGIEYTKTVFDNKPRLTNLLKIYADGNTLITDNFRLSYVLSERDQTTGQYDEEQPGRLNINLTPRYEQWVSPRLNYFVAAGYKRAVEADEGKEEETYRVKPGVNFNFGKNFFGLTGEYNYKHHNGYYGFSVEGNYIYRWKPNINVGVKGAYSEAGSDSDNNNKNIRALINYRFKNKVRMEWSVVRGRDGADVKGDGDTMMRRGYDYTYYNMNTNIPINDTFSLVANVAYRTGEQYNPSDTTGGDKDIFFGKLAIISSF</sequence>
<dbReference type="EMBL" id="JOJP01000001">
    <property type="protein sequence ID" value="KEI71508.1"/>
    <property type="molecule type" value="Genomic_DNA"/>
</dbReference>
<evidence type="ECO:0000256" key="2">
    <source>
        <dbReference type="SAM" id="SignalP"/>
    </source>
</evidence>
<feature type="signal peptide" evidence="2">
    <location>
        <begin position="1"/>
        <end position="38"/>
    </location>
</feature>
<protein>
    <recommendedName>
        <fullName evidence="5">Porin</fullName>
    </recommendedName>
</protein>